<dbReference type="PANTHER" id="PTHR36167">
    <property type="entry name" value="C2H2 FINGER DOMAIN TRANSCRIPTION FACTOR (EUROFUNG)-RELATED"/>
    <property type="match status" value="1"/>
</dbReference>
<dbReference type="Gene3D" id="3.30.160.60">
    <property type="entry name" value="Classic Zinc Finger"/>
    <property type="match status" value="1"/>
</dbReference>
<name>A0AAD5HH79_UMBRA</name>
<evidence type="ECO:0000259" key="2">
    <source>
        <dbReference type="PROSITE" id="PS50157"/>
    </source>
</evidence>
<comment type="caution">
    <text evidence="3">The sequence shown here is derived from an EMBL/GenBank/DDBJ whole genome shotgun (WGS) entry which is preliminary data.</text>
</comment>
<keyword evidence="4" id="KW-1185">Reference proteome</keyword>
<evidence type="ECO:0000313" key="3">
    <source>
        <dbReference type="EMBL" id="KAI8582376.1"/>
    </source>
</evidence>
<dbReference type="AlphaFoldDB" id="A0AAD5HH79"/>
<keyword evidence="1" id="KW-0479">Metal-binding</keyword>
<gene>
    <name evidence="3" type="ORF">K450DRAFT_228668</name>
</gene>
<evidence type="ECO:0000256" key="1">
    <source>
        <dbReference type="PROSITE-ProRule" id="PRU00042"/>
    </source>
</evidence>
<accession>A0AAD5HH79</accession>
<sequence>MASTFTPHSDDAIVMNTSRKNATSNESNYLQSLDAAVTSLPPLSHLLTSEQHELAAAAAAAAAAAVVTPEQQHTSVHSPLSTSSSVNNLPRSLAYVPQQTNAAMYYTQSPLVPPTIPSANMMMSSQTSHPNDVFHLDPQFLPLDATTTSMATINPYPSIAPRRERNSSVSSTASSDTNKVYSFVAIPGTNQKKRPRRRYDEIERLYHCNWQGCSKAYGTLNHLNAHVSMQKHGPKRSPAEFKEMRKEWRRQKKEREAAKKAADEHMKKEIIHHHQQQQQQQQFAVAAAAAAAAMPLHPLPQQLGSYGMTHHQIPSHASHYQPISISPNYGMSPGLPGFY</sequence>
<dbReference type="Proteomes" id="UP001206595">
    <property type="component" value="Unassembled WGS sequence"/>
</dbReference>
<reference evidence="3" key="1">
    <citation type="submission" date="2021-06" db="EMBL/GenBank/DDBJ databases">
        <authorList>
            <consortium name="DOE Joint Genome Institute"/>
            <person name="Mondo S.J."/>
            <person name="Amses K.R."/>
            <person name="Simmons D.R."/>
            <person name="Longcore J.E."/>
            <person name="Seto K."/>
            <person name="Alves G.H."/>
            <person name="Bonds A.E."/>
            <person name="Quandt C.A."/>
            <person name="Davis W.J."/>
            <person name="Chang Y."/>
            <person name="Letcher P.M."/>
            <person name="Powell M.J."/>
            <person name="Kuo A."/>
            <person name="Labutti K."/>
            <person name="Pangilinan J."/>
            <person name="Andreopoulos W."/>
            <person name="Tritt A."/>
            <person name="Riley R."/>
            <person name="Hundley H."/>
            <person name="Johnson J."/>
            <person name="Lipzen A."/>
            <person name="Barry K."/>
            <person name="Berbee M.L."/>
            <person name="Buchler N.E."/>
            <person name="Grigoriev I.V."/>
            <person name="Spatafora J.W."/>
            <person name="Stajich J.E."/>
            <person name="James T.Y."/>
        </authorList>
    </citation>
    <scope>NUCLEOTIDE SEQUENCE</scope>
    <source>
        <strain evidence="3">AG</strain>
    </source>
</reference>
<evidence type="ECO:0000313" key="4">
    <source>
        <dbReference type="Proteomes" id="UP001206595"/>
    </source>
</evidence>
<feature type="domain" description="C2H2-type" evidence="2">
    <location>
        <begin position="206"/>
        <end position="237"/>
    </location>
</feature>
<dbReference type="PANTHER" id="PTHR36167:SF3">
    <property type="entry name" value="C2H2 FINGER DOMAIN TRANSCRIPTION FACTOR (EUROFUNG)-RELATED"/>
    <property type="match status" value="1"/>
</dbReference>
<proteinExistence type="predicted"/>
<reference evidence="3" key="2">
    <citation type="journal article" date="2022" name="Proc. Natl. Acad. Sci. U.S.A.">
        <title>Diploid-dominant life cycles characterize the early evolution of Fungi.</title>
        <authorList>
            <person name="Amses K.R."/>
            <person name="Simmons D.R."/>
            <person name="Longcore J.E."/>
            <person name="Mondo S.J."/>
            <person name="Seto K."/>
            <person name="Jeronimo G.H."/>
            <person name="Bonds A.E."/>
            <person name="Quandt C.A."/>
            <person name="Davis W.J."/>
            <person name="Chang Y."/>
            <person name="Federici B.A."/>
            <person name="Kuo A."/>
            <person name="LaButti K."/>
            <person name="Pangilinan J."/>
            <person name="Andreopoulos W."/>
            <person name="Tritt A."/>
            <person name="Riley R."/>
            <person name="Hundley H."/>
            <person name="Johnson J."/>
            <person name="Lipzen A."/>
            <person name="Barry K."/>
            <person name="Lang B.F."/>
            <person name="Cuomo C.A."/>
            <person name="Buchler N.E."/>
            <person name="Grigoriev I.V."/>
            <person name="Spatafora J.W."/>
            <person name="Stajich J.E."/>
            <person name="James T.Y."/>
        </authorList>
    </citation>
    <scope>NUCLEOTIDE SEQUENCE</scope>
    <source>
        <strain evidence="3">AG</strain>
    </source>
</reference>
<dbReference type="InterPro" id="IPR039327">
    <property type="entry name" value="CON7-like"/>
</dbReference>
<dbReference type="GO" id="GO:0008270">
    <property type="term" value="F:zinc ion binding"/>
    <property type="evidence" value="ECO:0007669"/>
    <property type="project" value="UniProtKB-KW"/>
</dbReference>
<dbReference type="GO" id="GO:0006355">
    <property type="term" value="P:regulation of DNA-templated transcription"/>
    <property type="evidence" value="ECO:0007669"/>
    <property type="project" value="InterPro"/>
</dbReference>
<dbReference type="PROSITE" id="PS50157">
    <property type="entry name" value="ZINC_FINGER_C2H2_2"/>
    <property type="match status" value="1"/>
</dbReference>
<dbReference type="PROSITE" id="PS00028">
    <property type="entry name" value="ZINC_FINGER_C2H2_1"/>
    <property type="match status" value="1"/>
</dbReference>
<organism evidence="3 4">
    <name type="scientific">Umbelopsis ramanniana AG</name>
    <dbReference type="NCBI Taxonomy" id="1314678"/>
    <lineage>
        <taxon>Eukaryota</taxon>
        <taxon>Fungi</taxon>
        <taxon>Fungi incertae sedis</taxon>
        <taxon>Mucoromycota</taxon>
        <taxon>Mucoromycotina</taxon>
        <taxon>Umbelopsidomycetes</taxon>
        <taxon>Umbelopsidales</taxon>
        <taxon>Umbelopsidaceae</taxon>
        <taxon>Umbelopsis</taxon>
    </lineage>
</organism>
<protein>
    <recommendedName>
        <fullName evidence="2">C2H2-type domain-containing protein</fullName>
    </recommendedName>
</protein>
<dbReference type="InterPro" id="IPR013087">
    <property type="entry name" value="Znf_C2H2_type"/>
</dbReference>
<dbReference type="RefSeq" id="XP_051447380.1">
    <property type="nucleotide sequence ID" value="XM_051586958.1"/>
</dbReference>
<dbReference type="GeneID" id="75912306"/>
<keyword evidence="1" id="KW-0862">Zinc</keyword>
<dbReference type="EMBL" id="MU620901">
    <property type="protein sequence ID" value="KAI8582376.1"/>
    <property type="molecule type" value="Genomic_DNA"/>
</dbReference>
<keyword evidence="1" id="KW-0863">Zinc-finger</keyword>